<protein>
    <submittedName>
        <fullName evidence="1">Uncharacterized protein</fullName>
    </submittedName>
</protein>
<accession>X5ESB8</accession>
<organism evidence="1 2">
    <name type="scientific">Neisseria meningitidis</name>
    <dbReference type="NCBI Taxonomy" id="487"/>
    <lineage>
        <taxon>Bacteria</taxon>
        <taxon>Pseudomonadati</taxon>
        <taxon>Pseudomonadota</taxon>
        <taxon>Betaproteobacteria</taxon>
        <taxon>Neisseriales</taxon>
        <taxon>Neisseriaceae</taxon>
        <taxon>Neisseria</taxon>
    </lineage>
</organism>
<dbReference type="Proteomes" id="UP000023582">
    <property type="component" value="Chromosome"/>
</dbReference>
<dbReference type="PATRIC" id="fig|487.517.peg.1636"/>
<dbReference type="EMBL" id="CP007524">
    <property type="protein sequence ID" value="AHW75934.1"/>
    <property type="molecule type" value="Genomic_DNA"/>
</dbReference>
<reference evidence="1 2" key="1">
    <citation type="journal article" date="2014" name="Genome Announc.">
        <title>Complete Genome Sequence of Neisseria meningitidis Serogroup A Strain NMA510612, Isolated from a Patient with Bacterial Meningitis in China.</title>
        <authorList>
            <person name="Zhang Y."/>
            <person name="Yang J."/>
            <person name="Xu L."/>
            <person name="Zhu Y."/>
            <person name="Liu B."/>
            <person name="Shao Z."/>
            <person name="Zhang X."/>
            <person name="Jin Q."/>
        </authorList>
    </citation>
    <scope>NUCLEOTIDE SEQUENCE [LARGE SCALE GENOMIC DNA]</scope>
    <source>
        <strain evidence="2">NMA510612</strain>
    </source>
</reference>
<gene>
    <name evidence="1" type="ORF">NMA510612_1648</name>
</gene>
<evidence type="ECO:0000313" key="2">
    <source>
        <dbReference type="Proteomes" id="UP000023582"/>
    </source>
</evidence>
<proteinExistence type="predicted"/>
<sequence length="100" mass="10426">MRIAGKYGGRQCRLKGEVPSDGIFGGGIRISGGARGNVRHSAKPPIAADAAFRAAPLCRFPTYPICSEHIYEKEKNTAAGNLFGGFVCLYGDGGTPAPGK</sequence>
<dbReference type="AlphaFoldDB" id="X5ESB8"/>
<evidence type="ECO:0000313" key="1">
    <source>
        <dbReference type="EMBL" id="AHW75934.1"/>
    </source>
</evidence>
<name>X5ESB8_NEIME</name>
<reference evidence="2" key="2">
    <citation type="submission" date="2014-02" db="EMBL/GenBank/DDBJ databases">
        <title>Complete Genome Sequence of Neisseria meningitides, serogroup A strain 510612.</title>
        <authorList>
            <person name="Zhang X."/>
            <person name="Zhang Y."/>
            <person name="Yang J."/>
            <person name="Zhu Y."/>
            <person name="Jin Q."/>
        </authorList>
    </citation>
    <scope>NUCLEOTIDE SEQUENCE</scope>
    <source>
        <strain evidence="2">NMA510612</strain>
    </source>
</reference>
<dbReference type="RefSeq" id="WP_228372982.1">
    <property type="nucleotide sequence ID" value="NZ_CFHX01000004.1"/>
</dbReference>
<dbReference type="KEGG" id="nmx:NMA510612_1648"/>